<sequence length="382" mass="42777">MTAEALYPIAFPQEYAYFGMPKRKTSNLVISSSSEDAQEYGILDERTLFKQPPDSYLSTPRTSLSYHSDIYQDDSIHYSYSGVDTANIPAGYSGHSSGPVYMPSPEHSLHPFQDDYSMSPNSLSISSVPMQHQLSHESVYYHTPAPSTDDGNSSVPPSTQSLSDSFNLSGALSSSSSSYSSYSQHDSETKTENPDLSVALHRTMPGNRGDKPKRQFTSAVEAVYTCSAPGCGKHFKRIWNYKAHQDTHDPNRLKPYQCSYSTCGKSFVRKTDKERHETCVHSKKKEFKCHLCNSMFARKDTLRRHEDDGCAKRSGFPKSKPKKRRSPVIPNREPNPSPMKSCSSSRSGSRKSSFGSRPPMEAHLLMNRAYRLDLERSPGLHL</sequence>
<evidence type="ECO:0000256" key="5">
    <source>
        <dbReference type="SAM" id="MobiDB-lite"/>
    </source>
</evidence>
<feature type="compositionally biased region" description="Low complexity" evidence="5">
    <location>
        <begin position="173"/>
        <end position="183"/>
    </location>
</feature>
<protein>
    <recommendedName>
        <fullName evidence="6">C2H2-type domain-containing protein</fullName>
    </recommendedName>
</protein>
<feature type="region of interest" description="Disordered" evidence="5">
    <location>
        <begin position="307"/>
        <end position="360"/>
    </location>
</feature>
<feature type="compositionally biased region" description="Low complexity" evidence="5">
    <location>
        <begin position="338"/>
        <end position="359"/>
    </location>
</feature>
<dbReference type="Pfam" id="PF00096">
    <property type="entry name" value="zf-C2H2"/>
    <property type="match status" value="2"/>
</dbReference>
<dbReference type="PROSITE" id="PS00028">
    <property type="entry name" value="ZINC_FINGER_C2H2_1"/>
    <property type="match status" value="2"/>
</dbReference>
<dbReference type="EMBL" id="JAVHJM010000009">
    <property type="protein sequence ID" value="KAK6506415.1"/>
    <property type="molecule type" value="Genomic_DNA"/>
</dbReference>
<dbReference type="Proteomes" id="UP001307849">
    <property type="component" value="Unassembled WGS sequence"/>
</dbReference>
<gene>
    <name evidence="7" type="ORF">TWF506_011325</name>
</gene>
<evidence type="ECO:0000256" key="1">
    <source>
        <dbReference type="ARBA" id="ARBA00022723"/>
    </source>
</evidence>
<dbReference type="PROSITE" id="PS50157">
    <property type="entry name" value="ZINC_FINGER_C2H2_2"/>
    <property type="match status" value="3"/>
</dbReference>
<proteinExistence type="predicted"/>
<keyword evidence="8" id="KW-1185">Reference proteome</keyword>
<dbReference type="InterPro" id="IPR013087">
    <property type="entry name" value="Znf_C2H2_type"/>
</dbReference>
<reference evidence="7 8" key="1">
    <citation type="submission" date="2019-10" db="EMBL/GenBank/DDBJ databases">
        <authorList>
            <person name="Palmer J.M."/>
        </authorList>
    </citation>
    <scope>NUCLEOTIDE SEQUENCE [LARGE SCALE GENOMIC DNA]</scope>
    <source>
        <strain evidence="7 8">TWF506</strain>
    </source>
</reference>
<feature type="domain" description="C2H2-type" evidence="6">
    <location>
        <begin position="287"/>
        <end position="314"/>
    </location>
</feature>
<accession>A0AAN8RS04</accession>
<feature type="domain" description="C2H2-type" evidence="6">
    <location>
        <begin position="256"/>
        <end position="286"/>
    </location>
</feature>
<dbReference type="SMART" id="SM00355">
    <property type="entry name" value="ZnF_C2H2"/>
    <property type="match status" value="3"/>
</dbReference>
<dbReference type="GO" id="GO:0000981">
    <property type="term" value="F:DNA-binding transcription factor activity, RNA polymerase II-specific"/>
    <property type="evidence" value="ECO:0007669"/>
    <property type="project" value="TreeGrafter"/>
</dbReference>
<keyword evidence="2 4" id="KW-0863">Zinc-finger</keyword>
<keyword evidence="3" id="KW-0862">Zinc</keyword>
<dbReference type="GO" id="GO:0008270">
    <property type="term" value="F:zinc ion binding"/>
    <property type="evidence" value="ECO:0007669"/>
    <property type="project" value="UniProtKB-KW"/>
</dbReference>
<evidence type="ECO:0000256" key="2">
    <source>
        <dbReference type="ARBA" id="ARBA00022771"/>
    </source>
</evidence>
<feature type="region of interest" description="Disordered" evidence="5">
    <location>
        <begin position="141"/>
        <end position="213"/>
    </location>
</feature>
<evidence type="ECO:0000256" key="4">
    <source>
        <dbReference type="PROSITE-ProRule" id="PRU00042"/>
    </source>
</evidence>
<comment type="caution">
    <text evidence="7">The sequence shown here is derived from an EMBL/GenBank/DDBJ whole genome shotgun (WGS) entry which is preliminary data.</text>
</comment>
<name>A0AAN8RS04_9PEZI</name>
<dbReference type="PANTHER" id="PTHR23235">
    <property type="entry name" value="KRUEPPEL-LIKE TRANSCRIPTION FACTOR"/>
    <property type="match status" value="1"/>
</dbReference>
<evidence type="ECO:0000256" key="3">
    <source>
        <dbReference type="ARBA" id="ARBA00022833"/>
    </source>
</evidence>
<dbReference type="PANTHER" id="PTHR23235:SF120">
    <property type="entry name" value="KRUPPEL-LIKE FACTOR 15"/>
    <property type="match status" value="1"/>
</dbReference>
<evidence type="ECO:0000259" key="6">
    <source>
        <dbReference type="PROSITE" id="PS50157"/>
    </source>
</evidence>
<evidence type="ECO:0000313" key="7">
    <source>
        <dbReference type="EMBL" id="KAK6506415.1"/>
    </source>
</evidence>
<evidence type="ECO:0000313" key="8">
    <source>
        <dbReference type="Proteomes" id="UP001307849"/>
    </source>
</evidence>
<dbReference type="Gene3D" id="3.30.160.60">
    <property type="entry name" value="Classic Zinc Finger"/>
    <property type="match status" value="2"/>
</dbReference>
<feature type="domain" description="C2H2-type" evidence="6">
    <location>
        <begin position="224"/>
        <end position="253"/>
    </location>
</feature>
<keyword evidence="1" id="KW-0479">Metal-binding</keyword>
<organism evidence="7 8">
    <name type="scientific">Arthrobotrys conoides</name>
    <dbReference type="NCBI Taxonomy" id="74498"/>
    <lineage>
        <taxon>Eukaryota</taxon>
        <taxon>Fungi</taxon>
        <taxon>Dikarya</taxon>
        <taxon>Ascomycota</taxon>
        <taxon>Pezizomycotina</taxon>
        <taxon>Orbiliomycetes</taxon>
        <taxon>Orbiliales</taxon>
        <taxon>Orbiliaceae</taxon>
        <taxon>Arthrobotrys</taxon>
    </lineage>
</organism>
<dbReference type="AlphaFoldDB" id="A0AAN8RS04"/>
<feature type="compositionally biased region" description="Polar residues" evidence="5">
    <location>
        <begin position="145"/>
        <end position="172"/>
    </location>
</feature>
<dbReference type="InterPro" id="IPR036236">
    <property type="entry name" value="Znf_C2H2_sf"/>
</dbReference>
<dbReference type="SUPFAM" id="SSF57667">
    <property type="entry name" value="beta-beta-alpha zinc fingers"/>
    <property type="match status" value="2"/>
</dbReference>
<dbReference type="GO" id="GO:0000978">
    <property type="term" value="F:RNA polymerase II cis-regulatory region sequence-specific DNA binding"/>
    <property type="evidence" value="ECO:0007669"/>
    <property type="project" value="TreeGrafter"/>
</dbReference>